<evidence type="ECO:0008006" key="3">
    <source>
        <dbReference type="Google" id="ProtNLM"/>
    </source>
</evidence>
<reference evidence="1 2" key="1">
    <citation type="submission" date="2016-04" db="EMBL/GenBank/DDBJ databases">
        <title>Complete genome sequence of Dietzia lutea YIM 80766T, a strain isolated from desert soil in Egypt.</title>
        <authorList>
            <person name="Zhao J."/>
            <person name="Hu B."/>
            <person name="Geng S."/>
            <person name="Nie Y."/>
            <person name="Tang Y."/>
        </authorList>
    </citation>
    <scope>NUCLEOTIDE SEQUENCE [LARGE SCALE GENOMIC DNA]</scope>
    <source>
        <strain evidence="1 2">YIM 80766</strain>
    </source>
</reference>
<dbReference type="EMBL" id="CP015449">
    <property type="protein sequence ID" value="AWH92412.1"/>
    <property type="molecule type" value="Genomic_DNA"/>
</dbReference>
<organism evidence="1 2">
    <name type="scientific">Dietzia lutea</name>
    <dbReference type="NCBI Taxonomy" id="546160"/>
    <lineage>
        <taxon>Bacteria</taxon>
        <taxon>Bacillati</taxon>
        <taxon>Actinomycetota</taxon>
        <taxon>Actinomycetes</taxon>
        <taxon>Mycobacteriales</taxon>
        <taxon>Dietziaceae</taxon>
        <taxon>Dietzia</taxon>
    </lineage>
</organism>
<dbReference type="OrthoDB" id="5119254at2"/>
<keyword evidence="2" id="KW-1185">Reference proteome</keyword>
<evidence type="ECO:0000313" key="1">
    <source>
        <dbReference type="EMBL" id="AWH92412.1"/>
    </source>
</evidence>
<sequence>MTLFLYEITPSTEQQADPSALIDSIASTLAGSDAEVIETQVTKGASRVFTVIELPDDENGACAVEAPALDASAIGAAEVTEPAQVRLVGTDLETIKAARPEAGYLVEWDIPAEIDMDTYLTRKKEKSPKYAEIPEVSFLRTYVREDTDKCLCFYNAPDTDAVVRAREIVSTPISRLHELA</sequence>
<dbReference type="KEGG" id="dlu:A6035_09820"/>
<name>A0A2S1R805_9ACTN</name>
<accession>A0A2S1R805</accession>
<protein>
    <recommendedName>
        <fullName evidence="3">DUF4242 domain-containing protein</fullName>
    </recommendedName>
</protein>
<dbReference type="InterPro" id="IPR025336">
    <property type="entry name" value="SCO4226-like"/>
</dbReference>
<dbReference type="Pfam" id="PF14026">
    <property type="entry name" value="SCO4226-like"/>
    <property type="match status" value="1"/>
</dbReference>
<dbReference type="RefSeq" id="WP_108847653.1">
    <property type="nucleotide sequence ID" value="NZ_CP015449.1"/>
</dbReference>
<proteinExistence type="predicted"/>
<dbReference type="AlphaFoldDB" id="A0A2S1R805"/>
<evidence type="ECO:0000313" key="2">
    <source>
        <dbReference type="Proteomes" id="UP000244928"/>
    </source>
</evidence>
<dbReference type="Proteomes" id="UP000244928">
    <property type="component" value="Chromosome"/>
</dbReference>
<gene>
    <name evidence="1" type="ORF">A6035_09820</name>
</gene>